<evidence type="ECO:0000256" key="4">
    <source>
        <dbReference type="ARBA" id="ARBA00022596"/>
    </source>
</evidence>
<dbReference type="Pfam" id="PF19300">
    <property type="entry name" value="BPD_transp_1_N"/>
    <property type="match status" value="1"/>
</dbReference>
<dbReference type="SUPFAM" id="SSF161098">
    <property type="entry name" value="MetI-like"/>
    <property type="match status" value="1"/>
</dbReference>
<feature type="transmembrane region" description="Helical" evidence="10">
    <location>
        <begin position="224"/>
        <end position="254"/>
    </location>
</feature>
<evidence type="ECO:0000256" key="1">
    <source>
        <dbReference type="ARBA" id="ARBA00004651"/>
    </source>
</evidence>
<keyword evidence="7" id="KW-0406">Ion transport</keyword>
<dbReference type="Pfam" id="PF00528">
    <property type="entry name" value="BPD_transp_1"/>
    <property type="match status" value="1"/>
</dbReference>
<keyword evidence="6 10" id="KW-1133">Transmembrane helix</keyword>
<evidence type="ECO:0000256" key="7">
    <source>
        <dbReference type="ARBA" id="ARBA00023065"/>
    </source>
</evidence>
<evidence type="ECO:0000256" key="10">
    <source>
        <dbReference type="RuleBase" id="RU363032"/>
    </source>
</evidence>
<accession>A0A7G9ZAS8</accession>
<dbReference type="PROSITE" id="PS50928">
    <property type="entry name" value="ABC_TM1"/>
    <property type="match status" value="1"/>
</dbReference>
<evidence type="ECO:0000256" key="9">
    <source>
        <dbReference type="ARBA" id="ARBA00024202"/>
    </source>
</evidence>
<reference evidence="12" key="1">
    <citation type="submission" date="2020-06" db="EMBL/GenBank/DDBJ databases">
        <title>Unique genomic features of the anaerobic methanotrophic archaea.</title>
        <authorList>
            <person name="Chadwick G.L."/>
            <person name="Skennerton C.T."/>
            <person name="Laso-Perez R."/>
            <person name="Leu A.O."/>
            <person name="Speth D.R."/>
            <person name="Yu H."/>
            <person name="Morgan-Lang C."/>
            <person name="Hatzenpichler R."/>
            <person name="Goudeau D."/>
            <person name="Malmstrom R."/>
            <person name="Brazelton W.J."/>
            <person name="Woyke T."/>
            <person name="Hallam S.J."/>
            <person name="Tyson G.W."/>
            <person name="Wegener G."/>
            <person name="Boetius A."/>
            <person name="Orphan V."/>
        </authorList>
    </citation>
    <scope>NUCLEOTIDE SEQUENCE</scope>
</reference>
<keyword evidence="5 10" id="KW-0812">Transmembrane</keyword>
<proteinExistence type="inferred from homology"/>
<evidence type="ECO:0000256" key="5">
    <source>
        <dbReference type="ARBA" id="ARBA00022692"/>
    </source>
</evidence>
<organism evidence="12">
    <name type="scientific">Candidatus Methanophaga sp. ANME-1 ERB7</name>
    <dbReference type="NCBI Taxonomy" id="2759913"/>
    <lineage>
        <taxon>Archaea</taxon>
        <taxon>Methanobacteriati</taxon>
        <taxon>Methanobacteriota</taxon>
        <taxon>Stenosarchaea group</taxon>
        <taxon>Methanomicrobia</taxon>
        <taxon>Candidatus Methanophagales</taxon>
        <taxon>Candidatus Methanophagaceae</taxon>
        <taxon>Candidatus Methanophaga</taxon>
    </lineage>
</organism>
<dbReference type="CDD" id="cd06261">
    <property type="entry name" value="TM_PBP2"/>
    <property type="match status" value="1"/>
</dbReference>
<dbReference type="GO" id="GO:0015099">
    <property type="term" value="F:nickel cation transmembrane transporter activity"/>
    <property type="evidence" value="ECO:0007669"/>
    <property type="project" value="InterPro"/>
</dbReference>
<keyword evidence="3" id="KW-1003">Cell membrane</keyword>
<feature type="transmembrane region" description="Helical" evidence="10">
    <location>
        <begin position="274"/>
        <end position="295"/>
    </location>
</feature>
<feature type="transmembrane region" description="Helical" evidence="10">
    <location>
        <begin position="165"/>
        <end position="183"/>
    </location>
</feature>
<feature type="domain" description="ABC transmembrane type-1" evidence="11">
    <location>
        <begin position="89"/>
        <end position="292"/>
    </location>
</feature>
<comment type="similarity">
    <text evidence="9">Belongs to the binding-protein-dependent transport system permease family. OppBC subfamily.</text>
</comment>
<comment type="subcellular location">
    <subcellularLocation>
        <location evidence="1 10">Cell membrane</location>
        <topology evidence="1 10">Multi-pass membrane protein</topology>
    </subcellularLocation>
</comment>
<evidence type="ECO:0000256" key="3">
    <source>
        <dbReference type="ARBA" id="ARBA00022475"/>
    </source>
</evidence>
<dbReference type="AlphaFoldDB" id="A0A7G9ZAS8"/>
<name>A0A7G9ZAS8_9EURY</name>
<dbReference type="EMBL" id="MT631686">
    <property type="protein sequence ID" value="QNO57362.1"/>
    <property type="molecule type" value="Genomic_DNA"/>
</dbReference>
<dbReference type="Gene3D" id="1.10.3720.10">
    <property type="entry name" value="MetI-like"/>
    <property type="match status" value="1"/>
</dbReference>
<dbReference type="GO" id="GO:0005886">
    <property type="term" value="C:plasma membrane"/>
    <property type="evidence" value="ECO:0007669"/>
    <property type="project" value="UniProtKB-SubCell"/>
</dbReference>
<protein>
    <recommendedName>
        <fullName evidence="11">ABC transmembrane type-1 domain-containing protein</fullName>
    </recommendedName>
</protein>
<dbReference type="InterPro" id="IPR045621">
    <property type="entry name" value="BPD_transp_1_N"/>
</dbReference>
<feature type="transmembrane region" description="Helical" evidence="10">
    <location>
        <begin position="95"/>
        <end position="116"/>
    </location>
</feature>
<evidence type="ECO:0000256" key="8">
    <source>
        <dbReference type="ARBA" id="ARBA00023136"/>
    </source>
</evidence>
<dbReference type="InterPro" id="IPR050045">
    <property type="entry name" value="Opp2B"/>
</dbReference>
<dbReference type="PANTHER" id="PTHR43163">
    <property type="entry name" value="DIPEPTIDE TRANSPORT SYSTEM PERMEASE PROTEIN DPPB-RELATED"/>
    <property type="match status" value="1"/>
</dbReference>
<keyword evidence="2 10" id="KW-0813">Transport</keyword>
<evidence type="ECO:0000313" key="12">
    <source>
        <dbReference type="EMBL" id="QNO57362.1"/>
    </source>
</evidence>
<evidence type="ECO:0000256" key="6">
    <source>
        <dbReference type="ARBA" id="ARBA00022989"/>
    </source>
</evidence>
<sequence length="306" mass="33222">MFVVILGATMLTFTIMHIAPGDPAEMIATSRYGVEGLSTETIARIRVEEGLDAPVYIQYLKWLNHVLHGDLGRSLVTGKSVSSEFLARFPATLKLALASMIIALLIAIPVGIISATKQYSVVDNASMLGALLGVSMPNFWLGLLLMLLFALYLGLLPVCGYGDGSIAYLILPAITLGTGMAALTTRLTRSSMLEVLKQDYITTARTKGLREKVVIWKHAFRNALIPVVTIVGLQFAGLLEGVVIVETIFAWPGVGKLLVDSIFERDFAMMQCGILFIAVIFVLANLTVDILYALLDPKIRYEKGGN</sequence>
<keyword evidence="8 10" id="KW-0472">Membrane</keyword>
<dbReference type="InterPro" id="IPR000515">
    <property type="entry name" value="MetI-like"/>
</dbReference>
<evidence type="ECO:0000256" key="2">
    <source>
        <dbReference type="ARBA" id="ARBA00022448"/>
    </source>
</evidence>
<feature type="transmembrane region" description="Helical" evidence="10">
    <location>
        <begin position="128"/>
        <end position="153"/>
    </location>
</feature>
<evidence type="ECO:0000259" key="11">
    <source>
        <dbReference type="PROSITE" id="PS50928"/>
    </source>
</evidence>
<dbReference type="NCBIfam" id="NF045470">
    <property type="entry name" value="Opp2B"/>
    <property type="match status" value="1"/>
</dbReference>
<dbReference type="InterPro" id="IPR035906">
    <property type="entry name" value="MetI-like_sf"/>
</dbReference>
<dbReference type="PANTHER" id="PTHR43163:SF6">
    <property type="entry name" value="DIPEPTIDE TRANSPORT SYSTEM PERMEASE PROTEIN DPPB-RELATED"/>
    <property type="match status" value="1"/>
</dbReference>
<keyword evidence="4" id="KW-0533">Nickel</keyword>
<gene>
    <name evidence="12" type="ORF">DPOOOCMC_00020</name>
</gene>